<keyword evidence="4 8" id="KW-1133">Transmembrane helix</keyword>
<evidence type="ECO:0000256" key="6">
    <source>
        <dbReference type="ARBA" id="ARBA00058119"/>
    </source>
</evidence>
<evidence type="ECO:0000256" key="2">
    <source>
        <dbReference type="ARBA" id="ARBA00022448"/>
    </source>
</evidence>
<evidence type="ECO:0000256" key="7">
    <source>
        <dbReference type="ARBA" id="ARBA00074139"/>
    </source>
</evidence>
<dbReference type="FunFam" id="1.20.1250.20:FF:000126">
    <property type="entry name" value="MFS transporter permease"/>
    <property type="match status" value="1"/>
</dbReference>
<dbReference type="Gene3D" id="1.20.1250.20">
    <property type="entry name" value="MFS general substrate transporter like domains"/>
    <property type="match status" value="2"/>
</dbReference>
<feature type="transmembrane region" description="Helical" evidence="8">
    <location>
        <begin position="171"/>
        <end position="193"/>
    </location>
</feature>
<dbReference type="GO" id="GO:0005886">
    <property type="term" value="C:plasma membrane"/>
    <property type="evidence" value="ECO:0007669"/>
    <property type="project" value="TreeGrafter"/>
</dbReference>
<name>Q5GTU8_XANOR</name>
<feature type="transmembrane region" description="Helical" evidence="8">
    <location>
        <begin position="427"/>
        <end position="454"/>
    </location>
</feature>
<dbReference type="Pfam" id="PF07690">
    <property type="entry name" value="MFS_1"/>
    <property type="match status" value="1"/>
</dbReference>
<evidence type="ECO:0000256" key="3">
    <source>
        <dbReference type="ARBA" id="ARBA00022692"/>
    </source>
</evidence>
<dbReference type="GO" id="GO:0022857">
    <property type="term" value="F:transmembrane transporter activity"/>
    <property type="evidence" value="ECO:0007669"/>
    <property type="project" value="InterPro"/>
</dbReference>
<evidence type="ECO:0000256" key="1">
    <source>
        <dbReference type="ARBA" id="ARBA00004141"/>
    </source>
</evidence>
<evidence type="ECO:0000256" key="4">
    <source>
        <dbReference type="ARBA" id="ARBA00022989"/>
    </source>
</evidence>
<dbReference type="PANTHER" id="PTHR43791">
    <property type="entry name" value="PERMEASE-RELATED"/>
    <property type="match status" value="1"/>
</dbReference>
<feature type="transmembrane region" description="Helical" evidence="8">
    <location>
        <begin position="205"/>
        <end position="231"/>
    </location>
</feature>
<comment type="subcellular location">
    <subcellularLocation>
        <location evidence="1">Membrane</location>
        <topology evidence="1">Multi-pass membrane protein</topology>
    </subcellularLocation>
</comment>
<dbReference type="STRING" id="291331.XOO4621"/>
<evidence type="ECO:0000256" key="8">
    <source>
        <dbReference type="SAM" id="Phobius"/>
    </source>
</evidence>
<evidence type="ECO:0000313" key="11">
    <source>
        <dbReference type="Proteomes" id="UP000006735"/>
    </source>
</evidence>
<feature type="domain" description="Major facilitator superfamily (MFS) profile" evidence="9">
    <location>
        <begin position="81"/>
        <end position="490"/>
    </location>
</feature>
<feature type="transmembrane region" description="Helical" evidence="8">
    <location>
        <begin position="375"/>
        <end position="394"/>
    </location>
</feature>
<evidence type="ECO:0000313" key="10">
    <source>
        <dbReference type="EMBL" id="AAW77875.1"/>
    </source>
</evidence>
<evidence type="ECO:0000256" key="5">
    <source>
        <dbReference type="ARBA" id="ARBA00023136"/>
    </source>
</evidence>
<feature type="transmembrane region" description="Helical" evidence="8">
    <location>
        <begin position="147"/>
        <end position="165"/>
    </location>
</feature>
<dbReference type="FunFam" id="1.20.1250.20:FF:000018">
    <property type="entry name" value="MFS transporter permease"/>
    <property type="match status" value="1"/>
</dbReference>
<dbReference type="HOGENOM" id="CLU_001265_0_0_6"/>
<feature type="transmembrane region" description="Helical" evidence="8">
    <location>
        <begin position="466"/>
        <end position="487"/>
    </location>
</feature>
<dbReference type="PROSITE" id="PS50850">
    <property type="entry name" value="MFS"/>
    <property type="match status" value="1"/>
</dbReference>
<dbReference type="InterPro" id="IPR036259">
    <property type="entry name" value="MFS_trans_sf"/>
</dbReference>
<keyword evidence="5 8" id="KW-0472">Membrane</keyword>
<dbReference type="Proteomes" id="UP000006735">
    <property type="component" value="Chromosome"/>
</dbReference>
<accession>Q5GTU8</accession>
<protein>
    <recommendedName>
        <fullName evidence="7">Putative tartrate transporter</fullName>
    </recommendedName>
</protein>
<feature type="transmembrane region" description="Helical" evidence="8">
    <location>
        <begin position="77"/>
        <end position="94"/>
    </location>
</feature>
<sequence length="492" mass="53361">MRKLDICIKSGLHFRTHRQHPDDDSVKTLTLECVDPQMVPVPRHWGRLAHRLLERAMTQATRPLPPPDGMGPTYRKILWRLIPFLFVCNLFNYLDRVNVGFAKLQMLRDLGMSQTVYGLGAGIFFIGYLACGVPSNLILQRIGARRWVAIMMVSWGLLSTCLLFVRTPAGFYTLRLLTGAAEAGFFPGILLYLTRWFPRDRHGRVTTVFMSAIPISGVLGGPLSGWILGYFSAGQGGLAGWQWMFLLQGLPTVLLGNGVWFLLSDGVQEASWLNPQEKQALARVLADDEAGKPAGASTSLRAVLCNPAVWLLGTVYFCIQSGVYAINFWLPSIIQDSGVTDPVRIGLMSAIPYLAAAVFMVLMGRSADRRGERRWHLVIPLLMGAAGLCIAASVTDNLGLALFGMTLATMGAVSGLPLFWPLTNGFLTAAAAAGGLALINSTGQVAGFVSPYLVGWIKDTTHSTQLALYVLAGAMLLGAALVLRVPACAVNQ</sequence>
<dbReference type="CDD" id="cd17319">
    <property type="entry name" value="MFS_ExuT_GudP_like"/>
    <property type="match status" value="1"/>
</dbReference>
<keyword evidence="2" id="KW-0813">Transport</keyword>
<dbReference type="AlphaFoldDB" id="Q5GTU8"/>
<dbReference type="SUPFAM" id="SSF103473">
    <property type="entry name" value="MFS general substrate transporter"/>
    <property type="match status" value="1"/>
</dbReference>
<proteinExistence type="predicted"/>
<comment type="function">
    <text evidence="6">Component of the tartrate utilization system and may allow entry of tartrate and tartrate dehydrogenase.</text>
</comment>
<feature type="transmembrane region" description="Helical" evidence="8">
    <location>
        <begin position="308"/>
        <end position="330"/>
    </location>
</feature>
<feature type="transmembrane region" description="Helical" evidence="8">
    <location>
        <begin position="342"/>
        <end position="363"/>
    </location>
</feature>
<feature type="transmembrane region" description="Helical" evidence="8">
    <location>
        <begin position="400"/>
        <end position="420"/>
    </location>
</feature>
<dbReference type="PANTHER" id="PTHR43791:SF36">
    <property type="entry name" value="TRANSPORTER, PUTATIVE (AFU_ORTHOLOGUE AFUA_6G08340)-RELATED"/>
    <property type="match status" value="1"/>
</dbReference>
<keyword evidence="11" id="KW-1185">Reference proteome</keyword>
<dbReference type="InterPro" id="IPR011701">
    <property type="entry name" value="MFS"/>
</dbReference>
<dbReference type="KEGG" id="xoo:XOO4621"/>
<keyword evidence="3 8" id="KW-0812">Transmembrane</keyword>
<evidence type="ECO:0000259" key="9">
    <source>
        <dbReference type="PROSITE" id="PS50850"/>
    </source>
</evidence>
<organism evidence="10 11">
    <name type="scientific">Xanthomonas oryzae pv. oryzae (strain KACC10331 / KXO85)</name>
    <dbReference type="NCBI Taxonomy" id="291331"/>
    <lineage>
        <taxon>Bacteria</taxon>
        <taxon>Pseudomonadati</taxon>
        <taxon>Pseudomonadota</taxon>
        <taxon>Gammaproteobacteria</taxon>
        <taxon>Lysobacterales</taxon>
        <taxon>Lysobacteraceae</taxon>
        <taxon>Xanthomonas</taxon>
    </lineage>
</organism>
<feature type="transmembrane region" description="Helical" evidence="8">
    <location>
        <begin position="114"/>
        <end position="135"/>
    </location>
</feature>
<dbReference type="EMBL" id="AE013598">
    <property type="protein sequence ID" value="AAW77875.1"/>
    <property type="molecule type" value="Genomic_DNA"/>
</dbReference>
<reference evidence="10 11" key="1">
    <citation type="journal article" date="2005" name="Nucleic Acids Res.">
        <title>The genome sequence of Xanthomonas oryzae pathovar oryzae KACC10331, the bacterial blight pathogen of rice.</title>
        <authorList>
            <person name="Lee B.M."/>
            <person name="Park Y.J."/>
            <person name="Park D.S."/>
            <person name="Kang H.W."/>
            <person name="Kim J.G."/>
            <person name="Song E.S."/>
            <person name="Park I.C."/>
            <person name="Yoon U.H."/>
            <person name="Hahn J.H."/>
            <person name="Koo B.S."/>
            <person name="Lee G.B."/>
            <person name="Kim H."/>
            <person name="Park H.S."/>
            <person name="Yoon K.O."/>
            <person name="Kim J.H."/>
            <person name="Jung C.H."/>
            <person name="Koh N.H."/>
            <person name="Seo J.S."/>
            <person name="Go S.J."/>
        </authorList>
    </citation>
    <scope>NUCLEOTIDE SEQUENCE [LARGE SCALE GENOMIC DNA]</scope>
    <source>
        <strain evidence="11">KACC10331 / KXO85</strain>
    </source>
</reference>
<dbReference type="InterPro" id="IPR020846">
    <property type="entry name" value="MFS_dom"/>
</dbReference>
<feature type="transmembrane region" description="Helical" evidence="8">
    <location>
        <begin position="243"/>
        <end position="263"/>
    </location>
</feature>
<gene>
    <name evidence="10" type="primary">ttuB</name>
    <name evidence="10" type="ordered locus">XOO4621</name>
</gene>